<protein>
    <submittedName>
        <fullName evidence="1">Pentapeptide repeat</fullName>
    </submittedName>
</protein>
<reference evidence="1 2" key="1">
    <citation type="submission" date="2006-03" db="EMBL/GenBank/DDBJ databases">
        <title>Complete sequence of Shewanella denitrificans OS217.</title>
        <authorList>
            <consortium name="US DOE Joint Genome Institute"/>
            <person name="Copeland A."/>
            <person name="Lucas S."/>
            <person name="Lapidus A."/>
            <person name="Barry K."/>
            <person name="Detter J.C."/>
            <person name="Glavina del Rio T."/>
            <person name="Hammon N."/>
            <person name="Israni S."/>
            <person name="Dalin E."/>
            <person name="Tice H."/>
            <person name="Pitluck S."/>
            <person name="Brettin T."/>
            <person name="Bruce D."/>
            <person name="Han C."/>
            <person name="Tapia R."/>
            <person name="Gilna P."/>
            <person name="Kiss H."/>
            <person name="Schmutz J."/>
            <person name="Larimer F."/>
            <person name="Land M."/>
            <person name="Hauser L."/>
            <person name="Kyrpides N."/>
            <person name="Lykidis A."/>
            <person name="Richardson P."/>
        </authorList>
    </citation>
    <scope>NUCLEOTIDE SEQUENCE [LARGE SCALE GENOMIC DNA]</scope>
    <source>
        <strain evidence="2">OS217 / ATCC BAA-1090 / DSM 15013</strain>
    </source>
</reference>
<dbReference type="Gene3D" id="2.160.20.80">
    <property type="entry name" value="E3 ubiquitin-protein ligase SopA"/>
    <property type="match status" value="1"/>
</dbReference>
<dbReference type="Pfam" id="PF13599">
    <property type="entry name" value="Pentapeptide_4"/>
    <property type="match status" value="2"/>
</dbReference>
<dbReference type="STRING" id="318161.Sden_2490"/>
<dbReference type="SUPFAM" id="SSF141571">
    <property type="entry name" value="Pentapeptide repeat-like"/>
    <property type="match status" value="1"/>
</dbReference>
<dbReference type="HOGENOM" id="CLU_033401_5_3_6"/>
<dbReference type="Proteomes" id="UP000001982">
    <property type="component" value="Chromosome"/>
</dbReference>
<evidence type="ECO:0000313" key="2">
    <source>
        <dbReference type="Proteomes" id="UP000001982"/>
    </source>
</evidence>
<proteinExistence type="predicted"/>
<name>Q12LA6_SHEDO</name>
<sequence length="196" mass="22448">MFNLQSYFEQSFDTLDIAEQGLDGVEFEQCVFYRCNFSKVNFSRCKFIECRFVECNLSLARLGFSVFDSAEFDECKLLGIDWTQVQWPQFSSGIPVSFNQCILDSGSFMGQQLKLMKMHHCRAHDVDFREANLSQAEMHGSSFSHSLFHRTNLTKANFTDATGFHIDLNNNLIKGAIFSRFEALTLLESLGIELVD</sequence>
<dbReference type="EMBL" id="CP000302">
    <property type="protein sequence ID" value="ABE55770.1"/>
    <property type="molecule type" value="Genomic_DNA"/>
</dbReference>
<dbReference type="PANTHER" id="PTHR42999">
    <property type="entry name" value="ANTIBIOTIC RESISTANCE PROTEIN MCBG"/>
    <property type="match status" value="1"/>
</dbReference>
<dbReference type="InterPro" id="IPR052949">
    <property type="entry name" value="PA_immunity-related"/>
</dbReference>
<dbReference type="eggNOG" id="COG1357">
    <property type="taxonomic scope" value="Bacteria"/>
</dbReference>
<dbReference type="RefSeq" id="WP_011496921.1">
    <property type="nucleotide sequence ID" value="NC_007954.1"/>
</dbReference>
<keyword evidence="2" id="KW-1185">Reference proteome</keyword>
<accession>Q12LA6</accession>
<dbReference type="AlphaFoldDB" id="Q12LA6"/>
<dbReference type="InterPro" id="IPR001646">
    <property type="entry name" value="5peptide_repeat"/>
</dbReference>
<organism evidence="1 2">
    <name type="scientific">Shewanella denitrificans (strain OS217 / ATCC BAA-1090 / DSM 15013)</name>
    <dbReference type="NCBI Taxonomy" id="318161"/>
    <lineage>
        <taxon>Bacteria</taxon>
        <taxon>Pseudomonadati</taxon>
        <taxon>Pseudomonadota</taxon>
        <taxon>Gammaproteobacteria</taxon>
        <taxon>Alteromonadales</taxon>
        <taxon>Shewanellaceae</taxon>
        <taxon>Shewanella</taxon>
    </lineage>
</organism>
<gene>
    <name evidence="1" type="ordered locus">Sden_2490</name>
</gene>
<dbReference type="KEGG" id="sdn:Sden_2490"/>
<evidence type="ECO:0000313" key="1">
    <source>
        <dbReference type="EMBL" id="ABE55770.1"/>
    </source>
</evidence>
<dbReference type="PANTHER" id="PTHR42999:SF1">
    <property type="entry name" value="PENTAPEPTIDE REPEAT-CONTAINING PROTEIN"/>
    <property type="match status" value="1"/>
</dbReference>